<accession>A0A151IKR2</accession>
<proteinExistence type="predicted"/>
<gene>
    <name evidence="2" type="ORF">ALC62_03907</name>
</gene>
<keyword evidence="3" id="KW-1185">Reference proteome</keyword>
<dbReference type="AlphaFoldDB" id="A0A151IKR2"/>
<name>A0A151IKR2_9HYME</name>
<sequence length="122" mass="13656">MLIKILRPINNITKYPNLTNLLNAIRSFLNSNADPERMFSLLSDIKNKKRNKLSSTSVNASCIFKSVLNAKGETCLNMMIDEKHLSLMSTENLYASATKKDKSTLRLYAADVNDVAGPSWTD</sequence>
<protein>
    <recommendedName>
        <fullName evidence="1">HAT C-terminal dimerisation domain-containing protein</fullName>
    </recommendedName>
</protein>
<evidence type="ECO:0000313" key="2">
    <source>
        <dbReference type="EMBL" id="KYN05200.1"/>
    </source>
</evidence>
<dbReference type="EMBL" id="KQ977166">
    <property type="protein sequence ID" value="KYN05200.1"/>
    <property type="molecule type" value="Genomic_DNA"/>
</dbReference>
<organism evidence="2 3">
    <name type="scientific">Cyphomyrmex costatus</name>
    <dbReference type="NCBI Taxonomy" id="456900"/>
    <lineage>
        <taxon>Eukaryota</taxon>
        <taxon>Metazoa</taxon>
        <taxon>Ecdysozoa</taxon>
        <taxon>Arthropoda</taxon>
        <taxon>Hexapoda</taxon>
        <taxon>Insecta</taxon>
        <taxon>Pterygota</taxon>
        <taxon>Neoptera</taxon>
        <taxon>Endopterygota</taxon>
        <taxon>Hymenoptera</taxon>
        <taxon>Apocrita</taxon>
        <taxon>Aculeata</taxon>
        <taxon>Formicoidea</taxon>
        <taxon>Formicidae</taxon>
        <taxon>Myrmicinae</taxon>
        <taxon>Cyphomyrmex</taxon>
    </lineage>
</organism>
<reference evidence="2 3" key="1">
    <citation type="submission" date="2016-03" db="EMBL/GenBank/DDBJ databases">
        <title>Cyphomyrmex costatus WGS genome.</title>
        <authorList>
            <person name="Nygaard S."/>
            <person name="Hu H."/>
            <person name="Boomsma J."/>
            <person name="Zhang G."/>
        </authorList>
    </citation>
    <scope>NUCLEOTIDE SEQUENCE [LARGE SCALE GENOMIC DNA]</scope>
    <source>
        <strain evidence="2">MS0001</strain>
        <tissue evidence="2">Whole body</tissue>
    </source>
</reference>
<dbReference type="Proteomes" id="UP000078542">
    <property type="component" value="Unassembled WGS sequence"/>
</dbReference>
<evidence type="ECO:0000259" key="1">
    <source>
        <dbReference type="Pfam" id="PF05699"/>
    </source>
</evidence>
<feature type="domain" description="HAT C-terminal dimerisation" evidence="1">
    <location>
        <begin position="10"/>
        <end position="61"/>
    </location>
</feature>
<dbReference type="Pfam" id="PF05699">
    <property type="entry name" value="Dimer_Tnp_hAT"/>
    <property type="match status" value="1"/>
</dbReference>
<dbReference type="GO" id="GO:0046983">
    <property type="term" value="F:protein dimerization activity"/>
    <property type="evidence" value="ECO:0007669"/>
    <property type="project" value="InterPro"/>
</dbReference>
<dbReference type="InterPro" id="IPR008906">
    <property type="entry name" value="HATC_C_dom"/>
</dbReference>
<evidence type="ECO:0000313" key="3">
    <source>
        <dbReference type="Proteomes" id="UP000078542"/>
    </source>
</evidence>